<evidence type="ECO:0000259" key="8">
    <source>
        <dbReference type="PROSITE" id="PS51886"/>
    </source>
</evidence>
<dbReference type="PROSITE" id="PS50086">
    <property type="entry name" value="TBC_RABGAP"/>
    <property type="match status" value="1"/>
</dbReference>
<evidence type="ECO:0000256" key="1">
    <source>
        <dbReference type="ARBA" id="ARBA00004156"/>
    </source>
</evidence>
<dbReference type="SMART" id="SM00164">
    <property type="entry name" value="TBC"/>
    <property type="match status" value="1"/>
</dbReference>
<dbReference type="InterPro" id="IPR006571">
    <property type="entry name" value="TLDc_dom"/>
</dbReference>
<dbReference type="GO" id="GO:0030659">
    <property type="term" value="C:cytoplasmic vesicle membrane"/>
    <property type="evidence" value="ECO:0007669"/>
    <property type="project" value="UniProtKB-SubCell"/>
</dbReference>
<sequence length="576" mass="67190">MSIITIHPFYSDAVIGDILAETEKPLSQQQQNIQKHYHYKDLVGLLSWNNANSQCFNSTDSSLSVTTHAVLEDDFNRLKYLIRSVLWPINHYIRRQMWMNILTLNRVRSSKQPRHVRQSSQATLTSTIVIIDNDFSSLSSNHNQLPNFVDTTNLCFYHLNEPTGHSLLQRVLFTFALHHPDVTYCPTLQPFSALLLHYHTEYEVLYLINRLLVKNWLCGVTRLQWEAHCNVFMKLVRLYYKSAADIIDLRFANMKSFYQEWFWWIFRYLPFTYLTKIMDCFFLEGPKILFRISLALVHLYTKRIKDKSNKNPSDIADFCQHIPVSIDHLLRVAFDIRNFKRRTIDQLIENEEKLLRSTHQQPSNDNAKESSNSISHGIISDRQPQLVTSQHLTQIPNKSILDHKQFLTLWNWLPVRFSIAQPSLVFTTEEHGFRLQTLLNKIDEIEYSILIIKATNGEIFGAFCAGLWSDRHKRAYFGFGETFLFTLVPKQIKYSWVGQQHDDSNRQNQAKREMFLYVNNEKLVIGGGNGDGLCIDQSLCEGLTTHCDTFNNEPLCSQSYFSISVLEMIAFDFSES</sequence>
<name>A0A813VRN7_9BILA</name>
<keyword evidence="3" id="KW-0770">Synapse</keyword>
<dbReference type="SUPFAM" id="SSF47923">
    <property type="entry name" value="Ypt/Rab-GAP domain of gyp1p"/>
    <property type="match status" value="2"/>
</dbReference>
<dbReference type="Pfam" id="PF07534">
    <property type="entry name" value="TLD"/>
    <property type="match status" value="1"/>
</dbReference>
<comment type="subcellular location">
    <subcellularLocation>
        <location evidence="1">Cytoplasmic vesicle membrane</location>
    </subcellularLocation>
    <subcellularLocation>
        <location evidence="2">Endomembrane system</location>
        <topology evidence="2">Peripheral membrane protein</topology>
    </subcellularLocation>
    <subcellularLocation>
        <location evidence="6">Synapse</location>
    </subcellularLocation>
</comment>
<dbReference type="Gene3D" id="1.10.472.80">
    <property type="entry name" value="Ypt/Rab-GAP domain of gyp1p, domain 3"/>
    <property type="match status" value="1"/>
</dbReference>
<dbReference type="PROSITE" id="PS51886">
    <property type="entry name" value="TLDC"/>
    <property type="match status" value="1"/>
</dbReference>
<dbReference type="PANTHER" id="PTHR23354">
    <property type="entry name" value="NUCLEOLAR PROTEIN 7/ESTROGEN RECEPTOR COACTIVATOR-RELATED"/>
    <property type="match status" value="1"/>
</dbReference>
<reference evidence="9" key="1">
    <citation type="submission" date="2021-02" db="EMBL/GenBank/DDBJ databases">
        <authorList>
            <person name="Nowell W R."/>
        </authorList>
    </citation>
    <scope>NUCLEOTIDE SEQUENCE</scope>
</reference>
<evidence type="ECO:0000259" key="7">
    <source>
        <dbReference type="PROSITE" id="PS50086"/>
    </source>
</evidence>
<keyword evidence="4" id="KW-0472">Membrane</keyword>
<evidence type="ECO:0000313" key="9">
    <source>
        <dbReference type="EMBL" id="CAF0844087.1"/>
    </source>
</evidence>
<dbReference type="EMBL" id="CAJNOG010000049">
    <property type="protein sequence ID" value="CAF0844087.1"/>
    <property type="molecule type" value="Genomic_DNA"/>
</dbReference>
<dbReference type="AlphaFoldDB" id="A0A813VRN7"/>
<gene>
    <name evidence="9" type="ORF">JYZ213_LOCUS7525</name>
</gene>
<dbReference type="SMART" id="SM00584">
    <property type="entry name" value="TLDc"/>
    <property type="match status" value="1"/>
</dbReference>
<accession>A0A813VRN7</accession>
<evidence type="ECO:0000256" key="6">
    <source>
        <dbReference type="ARBA" id="ARBA00034103"/>
    </source>
</evidence>
<dbReference type="InterPro" id="IPR000195">
    <property type="entry name" value="Rab-GAP-TBC_dom"/>
</dbReference>
<evidence type="ECO:0008006" key="11">
    <source>
        <dbReference type="Google" id="ProtNLM"/>
    </source>
</evidence>
<feature type="domain" description="Rab-GAP TBC" evidence="7">
    <location>
        <begin position="88"/>
        <end position="285"/>
    </location>
</feature>
<dbReference type="InterPro" id="IPR035969">
    <property type="entry name" value="Rab-GAP_TBC_sf"/>
</dbReference>
<dbReference type="GO" id="GO:0045202">
    <property type="term" value="C:synapse"/>
    <property type="evidence" value="ECO:0007669"/>
    <property type="project" value="UniProtKB-SubCell"/>
</dbReference>
<comment type="caution">
    <text evidence="9">The sequence shown here is derived from an EMBL/GenBank/DDBJ whole genome shotgun (WGS) entry which is preliminary data.</text>
</comment>
<proteinExistence type="predicted"/>
<protein>
    <recommendedName>
        <fullName evidence="11">TBC1 domain family member 24</fullName>
    </recommendedName>
</protein>
<evidence type="ECO:0000313" key="10">
    <source>
        <dbReference type="Proteomes" id="UP000663845"/>
    </source>
</evidence>
<evidence type="ECO:0000256" key="3">
    <source>
        <dbReference type="ARBA" id="ARBA00023018"/>
    </source>
</evidence>
<feature type="domain" description="TLDc" evidence="8">
    <location>
        <begin position="399"/>
        <end position="574"/>
    </location>
</feature>
<evidence type="ECO:0000256" key="2">
    <source>
        <dbReference type="ARBA" id="ARBA00004184"/>
    </source>
</evidence>
<dbReference type="PANTHER" id="PTHR23354:SF122">
    <property type="entry name" value="GTPASE-ACTIVATING PROTEIN SKYWALKER"/>
    <property type="match status" value="1"/>
</dbReference>
<evidence type="ECO:0000256" key="5">
    <source>
        <dbReference type="ARBA" id="ARBA00023329"/>
    </source>
</evidence>
<dbReference type="Proteomes" id="UP000663845">
    <property type="component" value="Unassembled WGS sequence"/>
</dbReference>
<organism evidence="9 10">
    <name type="scientific">Adineta steineri</name>
    <dbReference type="NCBI Taxonomy" id="433720"/>
    <lineage>
        <taxon>Eukaryota</taxon>
        <taxon>Metazoa</taxon>
        <taxon>Spiralia</taxon>
        <taxon>Gnathifera</taxon>
        <taxon>Rotifera</taxon>
        <taxon>Eurotatoria</taxon>
        <taxon>Bdelloidea</taxon>
        <taxon>Adinetida</taxon>
        <taxon>Adinetidae</taxon>
        <taxon>Adineta</taxon>
    </lineage>
</organism>
<dbReference type="GO" id="GO:0012505">
    <property type="term" value="C:endomembrane system"/>
    <property type="evidence" value="ECO:0007669"/>
    <property type="project" value="UniProtKB-SubCell"/>
</dbReference>
<dbReference type="Pfam" id="PF00566">
    <property type="entry name" value="RabGAP-TBC"/>
    <property type="match status" value="1"/>
</dbReference>
<evidence type="ECO:0000256" key="4">
    <source>
        <dbReference type="ARBA" id="ARBA00023136"/>
    </source>
</evidence>
<dbReference type="Gene3D" id="1.10.8.270">
    <property type="entry name" value="putative rabgap domain of human tbc1 domain family member 14 like domains"/>
    <property type="match status" value="1"/>
</dbReference>
<keyword evidence="5" id="KW-0968">Cytoplasmic vesicle</keyword>